<reference evidence="3 4" key="1">
    <citation type="journal article" date="2013" name="Nat. Genet.">
        <title>The genome of the hydatid tapeworm Echinococcus granulosus.</title>
        <authorList>
            <person name="Zheng H."/>
            <person name="Zhang W."/>
            <person name="Zhang L."/>
            <person name="Zhang Z."/>
            <person name="Li J."/>
            <person name="Lu G."/>
            <person name="Zhu Y."/>
            <person name="Wang Y."/>
            <person name="Huang Y."/>
            <person name="Liu J."/>
            <person name="Kang H."/>
            <person name="Chen J."/>
            <person name="Wang L."/>
            <person name="Chen A."/>
            <person name="Yu S."/>
            <person name="Gao Z."/>
            <person name="Jin L."/>
            <person name="Gu W."/>
            <person name="Wang Z."/>
            <person name="Zhao L."/>
            <person name="Shi B."/>
            <person name="Wen H."/>
            <person name="Lin R."/>
            <person name="Jones M.K."/>
            <person name="Brejova B."/>
            <person name="Vinar T."/>
            <person name="Zhao G."/>
            <person name="McManus D.P."/>
            <person name="Chen Z."/>
            <person name="Zhou Y."/>
            <person name="Wang S."/>
        </authorList>
    </citation>
    <scope>NUCLEOTIDE SEQUENCE [LARGE SCALE GENOMIC DNA]</scope>
</reference>
<dbReference type="EMBL" id="APAU02000207">
    <property type="protein sequence ID" value="EUB54837.1"/>
    <property type="molecule type" value="Genomic_DNA"/>
</dbReference>
<keyword evidence="2" id="KW-0472">Membrane</keyword>
<dbReference type="GeneID" id="36346017"/>
<sequence>MPLAGKNALIGTEHLFQLLCLILPRSSSLHPRLHSSSTVHFVVDAAAASSLEQMHGSRVDEGGSLHELECASTILAFFFSPPSSFLPPLPPPPLPPSPHPHLPNSLHSSSRSHLYSSLPQAQPPSSSTAPSPSHFFFSSRFICLPRFLFVFTYTASLLLPLTFTLVSVPSSTTFPSRTPSLPSPTNTHTPIESVALKVDKLCVIMYRVGIRGPHRHSQSVELDHPDERYLRVDRVYLSLPSPLHFKPRTTFLFCLDHPYYDLRCFLHIPKRSRTMSAYSSSFSTEGAIARPRRA</sequence>
<comment type="caution">
    <text evidence="3">The sequence shown here is derived from an EMBL/GenBank/DDBJ whole genome shotgun (WGS) entry which is preliminary data.</text>
</comment>
<feature type="compositionally biased region" description="Pro residues" evidence="1">
    <location>
        <begin position="89"/>
        <end position="101"/>
    </location>
</feature>
<protein>
    <submittedName>
        <fullName evidence="3">Uncharacterized protein</fullName>
    </submittedName>
</protein>
<feature type="transmembrane region" description="Helical" evidence="2">
    <location>
        <begin position="147"/>
        <end position="168"/>
    </location>
</feature>
<dbReference type="CTD" id="36346017"/>
<dbReference type="KEGG" id="egl:EGR_10302"/>
<proteinExistence type="predicted"/>
<dbReference type="Proteomes" id="UP000019149">
    <property type="component" value="Unassembled WGS sequence"/>
</dbReference>
<organism evidence="3 4">
    <name type="scientific">Echinococcus granulosus</name>
    <name type="common">Hydatid tapeworm</name>
    <dbReference type="NCBI Taxonomy" id="6210"/>
    <lineage>
        <taxon>Eukaryota</taxon>
        <taxon>Metazoa</taxon>
        <taxon>Spiralia</taxon>
        <taxon>Lophotrochozoa</taxon>
        <taxon>Platyhelminthes</taxon>
        <taxon>Cestoda</taxon>
        <taxon>Eucestoda</taxon>
        <taxon>Cyclophyllidea</taxon>
        <taxon>Taeniidae</taxon>
        <taxon>Echinococcus</taxon>
        <taxon>Echinococcus granulosus group</taxon>
    </lineage>
</organism>
<name>W6U8M6_ECHGR</name>
<evidence type="ECO:0000256" key="2">
    <source>
        <dbReference type="SAM" id="Phobius"/>
    </source>
</evidence>
<keyword evidence="2" id="KW-1133">Transmembrane helix</keyword>
<evidence type="ECO:0000256" key="1">
    <source>
        <dbReference type="SAM" id="MobiDB-lite"/>
    </source>
</evidence>
<keyword evidence="2" id="KW-0812">Transmembrane</keyword>
<evidence type="ECO:0000313" key="3">
    <source>
        <dbReference type="EMBL" id="EUB54837.1"/>
    </source>
</evidence>
<gene>
    <name evidence="3" type="ORF">EGR_10302</name>
</gene>
<feature type="region of interest" description="Disordered" evidence="1">
    <location>
        <begin position="89"/>
        <end position="126"/>
    </location>
</feature>
<evidence type="ECO:0000313" key="4">
    <source>
        <dbReference type="Proteomes" id="UP000019149"/>
    </source>
</evidence>
<accession>W6U8M6</accession>
<dbReference type="RefSeq" id="XP_024346033.1">
    <property type="nucleotide sequence ID" value="XM_024499551.1"/>
</dbReference>
<dbReference type="AlphaFoldDB" id="W6U8M6"/>
<feature type="compositionally biased region" description="Low complexity" evidence="1">
    <location>
        <begin position="102"/>
        <end position="126"/>
    </location>
</feature>
<keyword evidence="4" id="KW-1185">Reference proteome</keyword>